<reference evidence="1 2" key="1">
    <citation type="journal article" date="2019" name="Commun. Biol.">
        <title>The bagworm genome reveals a unique fibroin gene that provides high tensile strength.</title>
        <authorList>
            <person name="Kono N."/>
            <person name="Nakamura H."/>
            <person name="Ohtoshi R."/>
            <person name="Tomita M."/>
            <person name="Numata K."/>
            <person name="Arakawa K."/>
        </authorList>
    </citation>
    <scope>NUCLEOTIDE SEQUENCE [LARGE SCALE GENOMIC DNA]</scope>
</reference>
<evidence type="ECO:0000313" key="1">
    <source>
        <dbReference type="EMBL" id="GBP95946.1"/>
    </source>
</evidence>
<dbReference type="EMBL" id="BGZK01002708">
    <property type="protein sequence ID" value="GBP95946.1"/>
    <property type="molecule type" value="Genomic_DNA"/>
</dbReference>
<keyword evidence="2" id="KW-1185">Reference proteome</keyword>
<dbReference type="Gene3D" id="3.10.20.70">
    <property type="entry name" value="Glutamine synthetase, N-terminal domain"/>
    <property type="match status" value="1"/>
</dbReference>
<dbReference type="STRING" id="151549.A0A4C2A5G0"/>
<accession>A0A4C2A5G0</accession>
<proteinExistence type="predicted"/>
<organism evidence="1 2">
    <name type="scientific">Eumeta variegata</name>
    <name type="common">Bagworm moth</name>
    <name type="synonym">Eumeta japonica</name>
    <dbReference type="NCBI Taxonomy" id="151549"/>
    <lineage>
        <taxon>Eukaryota</taxon>
        <taxon>Metazoa</taxon>
        <taxon>Ecdysozoa</taxon>
        <taxon>Arthropoda</taxon>
        <taxon>Hexapoda</taxon>
        <taxon>Insecta</taxon>
        <taxon>Pterygota</taxon>
        <taxon>Neoptera</taxon>
        <taxon>Endopterygota</taxon>
        <taxon>Lepidoptera</taxon>
        <taxon>Glossata</taxon>
        <taxon>Ditrysia</taxon>
        <taxon>Tineoidea</taxon>
        <taxon>Psychidae</taxon>
        <taxon>Oiketicinae</taxon>
        <taxon>Eumeta</taxon>
    </lineage>
</organism>
<evidence type="ECO:0000313" key="2">
    <source>
        <dbReference type="Proteomes" id="UP000299102"/>
    </source>
</evidence>
<gene>
    <name evidence="1" type="primary">Gs2</name>
    <name evidence="1" type="ORF">EVAR_65725_1</name>
</gene>
<dbReference type="GO" id="GO:0004356">
    <property type="term" value="F:glutamine synthetase activity"/>
    <property type="evidence" value="ECO:0007669"/>
    <property type="project" value="InterPro"/>
</dbReference>
<sequence>MPHERAAPANGPILAAGTELIDFVKKLRERVKGPFEFTHGRRLRDGIPSTKMTDVNHAKIEDNPKILSGPVLTNSPNAVLSKTLLSRYNDLPLPADKILATYVWIDGTGEHLRCKDRTLNFIPKAAKDIFLEGLLCCRKRKREILQDDVFLLHLPTRAPRYVIDVLSIDPKESKQILFIL</sequence>
<dbReference type="AlphaFoldDB" id="A0A4C2A5G0"/>
<dbReference type="GO" id="GO:0006542">
    <property type="term" value="P:glutamine biosynthetic process"/>
    <property type="evidence" value="ECO:0007669"/>
    <property type="project" value="InterPro"/>
</dbReference>
<dbReference type="OrthoDB" id="1936100at2759"/>
<dbReference type="InterPro" id="IPR036651">
    <property type="entry name" value="Gln_synt_N_sf"/>
</dbReference>
<comment type="caution">
    <text evidence="1">The sequence shown here is derived from an EMBL/GenBank/DDBJ whole genome shotgun (WGS) entry which is preliminary data.</text>
</comment>
<name>A0A4C2A5G0_EUMVA</name>
<protein>
    <submittedName>
        <fullName evidence="1">Glutamine synthetase 2 cytoplasmic</fullName>
    </submittedName>
</protein>
<dbReference type="Proteomes" id="UP000299102">
    <property type="component" value="Unassembled WGS sequence"/>
</dbReference>